<evidence type="ECO:0000313" key="3">
    <source>
        <dbReference type="Proteomes" id="UP000677515"/>
    </source>
</evidence>
<protein>
    <submittedName>
        <fullName evidence="2">Uncharacterized protein</fullName>
    </submittedName>
</protein>
<organism evidence="2 3">
    <name type="scientific">Erwinia rhapontici</name>
    <name type="common">Pectobacterium rhapontici</name>
    <dbReference type="NCBI Taxonomy" id="55212"/>
    <lineage>
        <taxon>Bacteria</taxon>
        <taxon>Pseudomonadati</taxon>
        <taxon>Pseudomonadota</taxon>
        <taxon>Gammaproteobacteria</taxon>
        <taxon>Enterobacterales</taxon>
        <taxon>Erwiniaceae</taxon>
        <taxon>Erwinia</taxon>
    </lineage>
</organism>
<name>A0ABM7MVX7_ERWRD</name>
<feature type="transmembrane region" description="Helical" evidence="1">
    <location>
        <begin position="27"/>
        <end position="47"/>
    </location>
</feature>
<evidence type="ECO:0000256" key="1">
    <source>
        <dbReference type="SAM" id="Phobius"/>
    </source>
</evidence>
<evidence type="ECO:0000313" key="2">
    <source>
        <dbReference type="EMBL" id="BCQ33245.1"/>
    </source>
</evidence>
<dbReference type="EMBL" id="AP024329">
    <property type="protein sequence ID" value="BCQ33245.1"/>
    <property type="molecule type" value="Genomic_DNA"/>
</dbReference>
<gene>
    <name evidence="2" type="ORF">ERHA53_05880</name>
</gene>
<dbReference type="Proteomes" id="UP000677515">
    <property type="component" value="Chromosome"/>
</dbReference>
<keyword evidence="1" id="KW-0472">Membrane</keyword>
<accession>A0ABM7MVX7</accession>
<keyword evidence="1" id="KW-0812">Transmembrane</keyword>
<keyword evidence="3" id="KW-1185">Reference proteome</keyword>
<sequence>MAKCFIAETVIIKRRTENNDKYTQSTLNYILFIIFCAALHFLTLFVFPE</sequence>
<proteinExistence type="predicted"/>
<reference evidence="2 3" key="1">
    <citation type="submission" date="2021-01" db="EMBL/GenBank/DDBJ databases">
        <title>Complete genome sequence of Erwinia rhapontici MAFF 311153.</title>
        <authorList>
            <person name="Morohoshi T."/>
            <person name="Someya N."/>
        </authorList>
    </citation>
    <scope>NUCLEOTIDE SEQUENCE [LARGE SCALE GENOMIC DNA]</scope>
    <source>
        <strain evidence="2 3">MAFF 311153</strain>
    </source>
</reference>
<keyword evidence="1" id="KW-1133">Transmembrane helix</keyword>